<evidence type="ECO:0000313" key="1">
    <source>
        <dbReference type="EMBL" id="CAB3749156.1"/>
    </source>
</evidence>
<keyword evidence="2" id="KW-1185">Reference proteome</keyword>
<sequence>MGCPGRMRTSLELLTFWLPRLPRLIAPASSFLRAGALPRAINLCCRRAHSHRLPGAAVTQAQRNALISRYCLLSPLPLPPLTASRSSAAPVMRTMRQSGSTLAPIFS</sequence>
<dbReference type="Proteomes" id="UP000494329">
    <property type="component" value="Unassembled WGS sequence"/>
</dbReference>
<organism evidence="1 2">
    <name type="scientific">Paraburkholderia solisilvae</name>
    <dbReference type="NCBI Taxonomy" id="624376"/>
    <lineage>
        <taxon>Bacteria</taxon>
        <taxon>Pseudomonadati</taxon>
        <taxon>Pseudomonadota</taxon>
        <taxon>Betaproteobacteria</taxon>
        <taxon>Burkholderiales</taxon>
        <taxon>Burkholderiaceae</taxon>
        <taxon>Paraburkholderia</taxon>
    </lineage>
</organism>
<reference evidence="1 2" key="1">
    <citation type="submission" date="2020-04" db="EMBL/GenBank/DDBJ databases">
        <authorList>
            <person name="De Canck E."/>
        </authorList>
    </citation>
    <scope>NUCLEOTIDE SEQUENCE [LARGE SCALE GENOMIC DNA]</scope>
    <source>
        <strain evidence="1 2">LMG 29739</strain>
    </source>
</reference>
<gene>
    <name evidence="1" type="ORF">LMG29739_00735</name>
</gene>
<proteinExistence type="predicted"/>
<accession>A0A6J5D8T8</accession>
<protein>
    <submittedName>
        <fullName evidence="1">Uncharacterized protein</fullName>
    </submittedName>
</protein>
<dbReference type="AlphaFoldDB" id="A0A6J5D8T8"/>
<name>A0A6J5D8T8_9BURK</name>
<dbReference type="EMBL" id="CADIKF010000003">
    <property type="protein sequence ID" value="CAB3749156.1"/>
    <property type="molecule type" value="Genomic_DNA"/>
</dbReference>
<evidence type="ECO:0000313" key="2">
    <source>
        <dbReference type="Proteomes" id="UP000494329"/>
    </source>
</evidence>